<evidence type="ECO:0000313" key="4">
    <source>
        <dbReference type="EMBL" id="CNV33683.1"/>
    </source>
</evidence>
<evidence type="ECO:0000313" key="6">
    <source>
        <dbReference type="Proteomes" id="UP000041314"/>
    </source>
</evidence>
<dbReference type="Proteomes" id="UP000039541">
    <property type="component" value="Unassembled WGS sequence"/>
</dbReference>
<organism evidence="3 6">
    <name type="scientific">Salmonella enterica subsp. enterica serovar Bovismorbificans</name>
    <dbReference type="NCBI Taxonomy" id="58097"/>
    <lineage>
        <taxon>Bacteria</taxon>
        <taxon>Pseudomonadati</taxon>
        <taxon>Pseudomonadota</taxon>
        <taxon>Gammaproteobacteria</taxon>
        <taxon>Enterobacterales</taxon>
        <taxon>Enterobacteriaceae</taxon>
        <taxon>Salmonella</taxon>
    </lineage>
</organism>
<dbReference type="Proteomes" id="UP000041314">
    <property type="component" value="Unassembled WGS sequence"/>
</dbReference>
<evidence type="ECO:0000256" key="2">
    <source>
        <dbReference type="SAM" id="Phobius"/>
    </source>
</evidence>
<dbReference type="EMBL" id="CQPA01000068">
    <property type="protein sequence ID" value="CNV20495.1"/>
    <property type="molecule type" value="Genomic_DNA"/>
</dbReference>
<sequence length="116" mass="12207">MHEDTVQLNVIEPVDGATDVSTMPPPELPSTTPARSIESVRPKRIAVLGCGVPEPSLTVTVNGRLSPFFATGAPLSASMSLEVSSIDKSRRFARQSCAVAVLALVVSVLLSLSLTY</sequence>
<evidence type="ECO:0000313" key="5">
    <source>
        <dbReference type="Proteomes" id="UP000039541"/>
    </source>
</evidence>
<proteinExistence type="predicted"/>
<keyword evidence="2" id="KW-0472">Membrane</keyword>
<protein>
    <submittedName>
        <fullName evidence="3">Uncharacterized protein</fullName>
    </submittedName>
</protein>
<name>A0A655EGH4_SALET</name>
<dbReference type="EMBL" id="CQPC01000164">
    <property type="protein sequence ID" value="CNV33683.1"/>
    <property type="molecule type" value="Genomic_DNA"/>
</dbReference>
<feature type="transmembrane region" description="Helical" evidence="2">
    <location>
        <begin position="97"/>
        <end position="115"/>
    </location>
</feature>
<keyword evidence="2" id="KW-1133">Transmembrane helix</keyword>
<dbReference type="AlphaFoldDB" id="A0A655EGH4"/>
<reference evidence="5 6" key="1">
    <citation type="submission" date="2015-03" db="EMBL/GenBank/DDBJ databases">
        <authorList>
            <consortium name="Pathogen Informatics"/>
        </authorList>
    </citation>
    <scope>NUCLEOTIDE SEQUENCE [LARGE SCALE GENOMIC DNA]</scope>
    <source>
        <strain evidence="4 5">3476</strain>
        <strain evidence="3 6">A1104</strain>
    </source>
</reference>
<evidence type="ECO:0000256" key="1">
    <source>
        <dbReference type="SAM" id="MobiDB-lite"/>
    </source>
</evidence>
<keyword evidence="2" id="KW-0812">Transmembrane</keyword>
<evidence type="ECO:0000313" key="3">
    <source>
        <dbReference type="EMBL" id="CNV20495.1"/>
    </source>
</evidence>
<gene>
    <name evidence="3" type="ORF">ERS008198_04649</name>
    <name evidence="4" type="ORF">ERS008202_05018</name>
</gene>
<accession>A0A655EGH4</accession>
<feature type="region of interest" description="Disordered" evidence="1">
    <location>
        <begin position="14"/>
        <end position="35"/>
    </location>
</feature>